<dbReference type="GO" id="GO:0032012">
    <property type="term" value="P:regulation of ARF protein signal transduction"/>
    <property type="evidence" value="ECO:0007669"/>
    <property type="project" value="InterPro"/>
</dbReference>
<dbReference type="InterPro" id="IPR036770">
    <property type="entry name" value="Ankyrin_rpt-contain_sf"/>
</dbReference>
<dbReference type="SUPFAM" id="SSF48403">
    <property type="entry name" value="Ankyrin repeat"/>
    <property type="match status" value="1"/>
</dbReference>
<dbReference type="PROSITE" id="PS50297">
    <property type="entry name" value="ANK_REP_REGION"/>
    <property type="match status" value="1"/>
</dbReference>
<evidence type="ECO:0000313" key="4">
    <source>
        <dbReference type="Proteomes" id="UP000654075"/>
    </source>
</evidence>
<dbReference type="InterPro" id="IPR023394">
    <property type="entry name" value="Sec7_C_sf"/>
</dbReference>
<dbReference type="PROSITE" id="PS50190">
    <property type="entry name" value="SEC7"/>
    <property type="match status" value="1"/>
</dbReference>
<keyword evidence="4" id="KW-1185">Reference proteome</keyword>
<organism evidence="3 4">
    <name type="scientific">Polarella glacialis</name>
    <name type="common">Dinoflagellate</name>
    <dbReference type="NCBI Taxonomy" id="89957"/>
    <lineage>
        <taxon>Eukaryota</taxon>
        <taxon>Sar</taxon>
        <taxon>Alveolata</taxon>
        <taxon>Dinophyceae</taxon>
        <taxon>Suessiales</taxon>
        <taxon>Suessiaceae</taxon>
        <taxon>Polarella</taxon>
    </lineage>
</organism>
<dbReference type="InterPro" id="IPR035999">
    <property type="entry name" value="Sec7_dom_sf"/>
</dbReference>
<evidence type="ECO:0000259" key="2">
    <source>
        <dbReference type="PROSITE" id="PS50190"/>
    </source>
</evidence>
<dbReference type="GO" id="GO:0005085">
    <property type="term" value="F:guanyl-nucleotide exchange factor activity"/>
    <property type="evidence" value="ECO:0007669"/>
    <property type="project" value="InterPro"/>
</dbReference>
<dbReference type="Gene3D" id="1.25.40.20">
    <property type="entry name" value="Ankyrin repeat-containing domain"/>
    <property type="match status" value="1"/>
</dbReference>
<dbReference type="OrthoDB" id="421974at2759"/>
<feature type="domain" description="SEC7" evidence="2">
    <location>
        <begin position="324"/>
        <end position="558"/>
    </location>
</feature>
<evidence type="ECO:0000256" key="1">
    <source>
        <dbReference type="PROSITE-ProRule" id="PRU00023"/>
    </source>
</evidence>
<dbReference type="Pfam" id="PF01369">
    <property type="entry name" value="Sec7"/>
    <property type="match status" value="1"/>
</dbReference>
<dbReference type="AlphaFoldDB" id="A0A813F0N9"/>
<sequence length="734" mass="81228">SYFRTEAILDAFSDESVMKLDWNMLGEKFTKEIYSSDFAMPYALAARAWTVGPWEESAQMHESKDKPHSGRMDAAFRHYSGPVGKPTYDIQMTPAHNKLVKEQPAKYRGKDPNCQVCYNLERYIALWGSAECTNRQPVKYSQLLMERYHPELETRKCDLTWLCEPGKKMNWRELIRYPALLNLADVAGWTPLHIAAHMGRRMVITRLLQARASPDRRNSRGYTPAELCKDPSSLSAVQLGVSSGGSIPSMSSLPSMGSLPPMEDDILEPSLAAEEAAGRLSSAMQSGQLESQLSGEDIVGLPLECDPEIFFVNPRPVFRLTAIHKKALLQIAALIFNLQPSHGIAFAVLVGVEESYTLAMRILLRHAGISKHLAGNFLGEPLSVCPLIRFSLFDSLQLLHTGVVSSLRVAFSALGIPEDLQKLDRLLWAMASVWWRKHKSLKLFVNSPANSSAALGGFPETHPDDASFQSKELTGLDLCQYLSGSETLHQLLFSTVMLHRRIYGAGSAQHDVTSYAKPSYRYVTLESWVKLNRGLERRGEADVPEHVQRRIFADVTSSCIPELMPQEHSSFSPRGFSEDEACDRMSDVGVGVAADAVSAFASKASMEGWVSALGDCAELLAPGRRSELGDSSKMLGNEAQHAIPETPRDGRLWASLCSICLLFSIQPPVSANTVPHAIIDTRQLQIAEVNYPDGVLRLCGRARKPVVGPLDDLNPSSHLELVKFAQLLPDGRWE</sequence>
<keyword evidence="1" id="KW-0040">ANK repeat</keyword>
<dbReference type="PROSITE" id="PS50088">
    <property type="entry name" value="ANK_REPEAT"/>
    <property type="match status" value="1"/>
</dbReference>
<dbReference type="InterPro" id="IPR002110">
    <property type="entry name" value="Ankyrin_rpt"/>
</dbReference>
<protein>
    <recommendedName>
        <fullName evidence="2">SEC7 domain-containing protein</fullName>
    </recommendedName>
</protein>
<comment type="caution">
    <text evidence="3">The sequence shown here is derived from an EMBL/GenBank/DDBJ whole genome shotgun (WGS) entry which is preliminary data.</text>
</comment>
<feature type="repeat" description="ANK" evidence="1">
    <location>
        <begin position="187"/>
        <end position="219"/>
    </location>
</feature>
<evidence type="ECO:0000313" key="3">
    <source>
        <dbReference type="EMBL" id="CAE8607787.1"/>
    </source>
</evidence>
<dbReference type="Pfam" id="PF00023">
    <property type="entry name" value="Ank"/>
    <property type="match status" value="1"/>
</dbReference>
<name>A0A813F0N9_POLGL</name>
<dbReference type="EMBL" id="CAJNNV010022080">
    <property type="protein sequence ID" value="CAE8607787.1"/>
    <property type="molecule type" value="Genomic_DNA"/>
</dbReference>
<accession>A0A813F0N9</accession>
<feature type="non-terminal residue" evidence="3">
    <location>
        <position position="1"/>
    </location>
</feature>
<gene>
    <name evidence="3" type="ORF">PGLA1383_LOCUS25694</name>
</gene>
<dbReference type="Gene3D" id="1.10.1000.11">
    <property type="entry name" value="Arf Nucleotide-binding Site Opener,domain 2"/>
    <property type="match status" value="1"/>
</dbReference>
<dbReference type="InterPro" id="IPR000904">
    <property type="entry name" value="Sec7_dom"/>
</dbReference>
<reference evidence="3" key="1">
    <citation type="submission" date="2021-02" db="EMBL/GenBank/DDBJ databases">
        <authorList>
            <person name="Dougan E. K."/>
            <person name="Rhodes N."/>
            <person name="Thang M."/>
            <person name="Chan C."/>
        </authorList>
    </citation>
    <scope>NUCLEOTIDE SEQUENCE</scope>
</reference>
<dbReference type="Proteomes" id="UP000654075">
    <property type="component" value="Unassembled WGS sequence"/>
</dbReference>
<feature type="non-terminal residue" evidence="3">
    <location>
        <position position="734"/>
    </location>
</feature>
<proteinExistence type="predicted"/>
<dbReference type="SUPFAM" id="SSF48425">
    <property type="entry name" value="Sec7 domain"/>
    <property type="match status" value="1"/>
</dbReference>